<feature type="compositionally biased region" description="Low complexity" evidence="1">
    <location>
        <begin position="199"/>
        <end position="214"/>
    </location>
</feature>
<accession>A0A1X0NG15</accession>
<evidence type="ECO:0000256" key="1">
    <source>
        <dbReference type="SAM" id="MobiDB-lite"/>
    </source>
</evidence>
<proteinExistence type="predicted"/>
<dbReference type="Proteomes" id="UP000192257">
    <property type="component" value="Unassembled WGS sequence"/>
</dbReference>
<comment type="caution">
    <text evidence="2">The sequence shown here is derived from an EMBL/GenBank/DDBJ whole genome shotgun (WGS) entry which is preliminary data.</text>
</comment>
<dbReference type="GeneID" id="39991279"/>
<organism evidence="2 3">
    <name type="scientific">Trypanosoma theileri</name>
    <dbReference type="NCBI Taxonomy" id="67003"/>
    <lineage>
        <taxon>Eukaryota</taxon>
        <taxon>Discoba</taxon>
        <taxon>Euglenozoa</taxon>
        <taxon>Kinetoplastea</taxon>
        <taxon>Metakinetoplastina</taxon>
        <taxon>Trypanosomatida</taxon>
        <taxon>Trypanosomatidae</taxon>
        <taxon>Trypanosoma</taxon>
    </lineage>
</organism>
<protein>
    <submittedName>
        <fullName evidence="2">Uncharacterized protein</fullName>
    </submittedName>
</protein>
<feature type="compositionally biased region" description="Basic and acidic residues" evidence="1">
    <location>
        <begin position="77"/>
        <end position="89"/>
    </location>
</feature>
<feature type="non-terminal residue" evidence="2">
    <location>
        <position position="1"/>
    </location>
</feature>
<dbReference type="RefSeq" id="XP_028877205.1">
    <property type="nucleotide sequence ID" value="XM_029031499.1"/>
</dbReference>
<feature type="compositionally biased region" description="Polar residues" evidence="1">
    <location>
        <begin position="108"/>
        <end position="118"/>
    </location>
</feature>
<feature type="compositionally biased region" description="Polar residues" evidence="1">
    <location>
        <begin position="155"/>
        <end position="176"/>
    </location>
</feature>
<evidence type="ECO:0000313" key="2">
    <source>
        <dbReference type="EMBL" id="ORC82361.1"/>
    </source>
</evidence>
<feature type="region of interest" description="Disordered" evidence="1">
    <location>
        <begin position="77"/>
        <end position="215"/>
    </location>
</feature>
<reference evidence="2 3" key="1">
    <citation type="submission" date="2017-03" db="EMBL/GenBank/DDBJ databases">
        <title>An alternative strategy for trypanosome survival in the mammalian bloodstream revealed through genome and transcriptome analysis of the ubiquitous bovine parasite Trypanosoma (Megatrypanum) theileri.</title>
        <authorList>
            <person name="Kelly S."/>
            <person name="Ivens A."/>
            <person name="Mott A."/>
            <person name="O'Neill E."/>
            <person name="Emms D."/>
            <person name="Macleod O."/>
            <person name="Voorheis P."/>
            <person name="Matthews J."/>
            <person name="Matthews K."/>
            <person name="Carrington M."/>
        </authorList>
    </citation>
    <scope>NUCLEOTIDE SEQUENCE [LARGE SCALE GENOMIC DNA]</scope>
    <source>
        <strain evidence="2">Edinburgh</strain>
    </source>
</reference>
<dbReference type="AlphaFoldDB" id="A0A1X0NG15"/>
<name>A0A1X0NG15_9TRYP</name>
<gene>
    <name evidence="2" type="ORF">TM35_000921050</name>
</gene>
<dbReference type="VEuPathDB" id="TriTrypDB:TM35_000921050"/>
<sequence length="258" mass="27221">GQPKAVMAYDFNDFLGTAIYDYKCGGESEETVNGMKCANWRNHKNGEKKHTLPDSTEAQVVESNVNLPPNPPLEVREEQEALRGEEDHSLPNILPTTSIGPGSKHQASESATAVTHPSISEIGGAQPGGNAESMSTTERQVEESTAAKQGHEEVSSNTTDNSTAGNSNATQQSSPASVGATAVPESQETNTTTPQSPESNVTDTPTTTPSTVPNGELTTIASAVQKNRPNVDSSINPVWMRTAAPLLIVAMLFSATVY</sequence>
<dbReference type="EMBL" id="NBCO01000092">
    <property type="protein sequence ID" value="ORC82361.1"/>
    <property type="molecule type" value="Genomic_DNA"/>
</dbReference>
<evidence type="ECO:0000313" key="3">
    <source>
        <dbReference type="Proteomes" id="UP000192257"/>
    </source>
</evidence>
<feature type="compositionally biased region" description="Polar residues" evidence="1">
    <location>
        <begin position="184"/>
        <end position="198"/>
    </location>
</feature>
<keyword evidence="3" id="KW-1185">Reference proteome</keyword>